<feature type="DNA-binding region" description="H-T-H motif" evidence="4">
    <location>
        <begin position="32"/>
        <end position="51"/>
    </location>
</feature>
<reference evidence="6 7" key="1">
    <citation type="submission" date="2017-05" db="EMBL/GenBank/DDBJ databases">
        <authorList>
            <person name="Varghese N."/>
            <person name="Submissions S."/>
        </authorList>
    </citation>
    <scope>NUCLEOTIDE SEQUENCE [LARGE SCALE GENOMIC DNA]</scope>
    <source>
        <strain evidence="6 7">DSM 26001</strain>
    </source>
</reference>
<feature type="domain" description="HTH tetR-type" evidence="5">
    <location>
        <begin position="9"/>
        <end position="69"/>
    </location>
</feature>
<name>A0ABY1QCS6_9BURK</name>
<dbReference type="PANTHER" id="PTHR47506:SF7">
    <property type="entry name" value="TRANSCRIPTIONAL REGULATORY PROTEIN"/>
    <property type="match status" value="1"/>
</dbReference>
<evidence type="ECO:0000256" key="2">
    <source>
        <dbReference type="ARBA" id="ARBA00023125"/>
    </source>
</evidence>
<sequence>MKVTREQMAVNRQRLLDIAARRFRERGFDGVSVADVMQEAGMTHGGFYGHFASKEALAAEAAAHALMQTANRWQATLENRGMEGLERLVDAYLSQRHIDAPGSGCAIAALGPELARQAEPVRSAFAAQLERLVDALAGFMPGADAAERRSRALPLMAQMVGAIVLARAFGRSMLAAEVLEAVRQAIAAAGTSVSSTTRQEGSNERN</sequence>
<organism evidence="6 7">
    <name type="scientific">Noviherbaspirillum suwonense</name>
    <dbReference type="NCBI Taxonomy" id="1224511"/>
    <lineage>
        <taxon>Bacteria</taxon>
        <taxon>Pseudomonadati</taxon>
        <taxon>Pseudomonadota</taxon>
        <taxon>Betaproteobacteria</taxon>
        <taxon>Burkholderiales</taxon>
        <taxon>Oxalobacteraceae</taxon>
        <taxon>Noviherbaspirillum</taxon>
    </lineage>
</organism>
<dbReference type="PRINTS" id="PR00455">
    <property type="entry name" value="HTHTETR"/>
</dbReference>
<dbReference type="InterPro" id="IPR009057">
    <property type="entry name" value="Homeodomain-like_sf"/>
</dbReference>
<protein>
    <submittedName>
        <fullName evidence="6">Transcriptional regulator, TetR family</fullName>
    </submittedName>
</protein>
<proteinExistence type="predicted"/>
<evidence type="ECO:0000256" key="1">
    <source>
        <dbReference type="ARBA" id="ARBA00023015"/>
    </source>
</evidence>
<dbReference type="PANTHER" id="PTHR47506">
    <property type="entry name" value="TRANSCRIPTIONAL REGULATORY PROTEIN"/>
    <property type="match status" value="1"/>
</dbReference>
<keyword evidence="3" id="KW-0804">Transcription</keyword>
<dbReference type="Gene3D" id="1.10.10.60">
    <property type="entry name" value="Homeodomain-like"/>
    <property type="match status" value="1"/>
</dbReference>
<dbReference type="PROSITE" id="PS50977">
    <property type="entry name" value="HTH_TETR_2"/>
    <property type="match status" value="1"/>
</dbReference>
<dbReference type="InterPro" id="IPR036271">
    <property type="entry name" value="Tet_transcr_reg_TetR-rel_C_sf"/>
</dbReference>
<evidence type="ECO:0000256" key="3">
    <source>
        <dbReference type="ARBA" id="ARBA00023163"/>
    </source>
</evidence>
<dbReference type="EMBL" id="FXUL01000010">
    <property type="protein sequence ID" value="SMP65161.1"/>
    <property type="molecule type" value="Genomic_DNA"/>
</dbReference>
<dbReference type="Gene3D" id="1.10.357.10">
    <property type="entry name" value="Tetracycline Repressor, domain 2"/>
    <property type="match status" value="1"/>
</dbReference>
<dbReference type="Pfam" id="PF00440">
    <property type="entry name" value="TetR_N"/>
    <property type="match status" value="1"/>
</dbReference>
<evidence type="ECO:0000259" key="5">
    <source>
        <dbReference type="PROSITE" id="PS50977"/>
    </source>
</evidence>
<comment type="caution">
    <text evidence="6">The sequence shown here is derived from an EMBL/GenBank/DDBJ whole genome shotgun (WGS) entry which is preliminary data.</text>
</comment>
<accession>A0ABY1QCS6</accession>
<keyword evidence="7" id="KW-1185">Reference proteome</keyword>
<dbReference type="SUPFAM" id="SSF46689">
    <property type="entry name" value="Homeodomain-like"/>
    <property type="match status" value="1"/>
</dbReference>
<dbReference type="SUPFAM" id="SSF48498">
    <property type="entry name" value="Tetracyclin repressor-like, C-terminal domain"/>
    <property type="match status" value="1"/>
</dbReference>
<keyword evidence="2 4" id="KW-0238">DNA-binding</keyword>
<evidence type="ECO:0000256" key="4">
    <source>
        <dbReference type="PROSITE-ProRule" id="PRU00335"/>
    </source>
</evidence>
<dbReference type="InterPro" id="IPR001647">
    <property type="entry name" value="HTH_TetR"/>
</dbReference>
<evidence type="ECO:0000313" key="7">
    <source>
        <dbReference type="Proteomes" id="UP001158049"/>
    </source>
</evidence>
<dbReference type="Proteomes" id="UP001158049">
    <property type="component" value="Unassembled WGS sequence"/>
</dbReference>
<dbReference type="RefSeq" id="WP_283443008.1">
    <property type="nucleotide sequence ID" value="NZ_FXUL01000010.1"/>
</dbReference>
<evidence type="ECO:0000313" key="6">
    <source>
        <dbReference type="EMBL" id="SMP65161.1"/>
    </source>
</evidence>
<gene>
    <name evidence="6" type="ORF">SAMN06295970_110171</name>
</gene>
<keyword evidence="1" id="KW-0805">Transcription regulation</keyword>